<comment type="caution">
    <text evidence="3">The sequence shown here is derived from an EMBL/GenBank/DDBJ whole genome shotgun (WGS) entry which is preliminary data.</text>
</comment>
<keyword evidence="4" id="KW-1185">Reference proteome</keyword>
<gene>
    <name evidence="3" type="ORF">AAFF_G00271820</name>
</gene>
<dbReference type="InterPro" id="IPR013320">
    <property type="entry name" value="ConA-like_dom_sf"/>
</dbReference>
<evidence type="ECO:0000313" key="4">
    <source>
        <dbReference type="Proteomes" id="UP001221898"/>
    </source>
</evidence>
<protein>
    <recommendedName>
        <fullName evidence="2">Pyrin domain-containing protein</fullName>
    </recommendedName>
</protein>
<dbReference type="InterPro" id="IPR006574">
    <property type="entry name" value="PRY"/>
</dbReference>
<dbReference type="SUPFAM" id="SSF47986">
    <property type="entry name" value="DEATH domain"/>
    <property type="match status" value="1"/>
</dbReference>
<dbReference type="InterPro" id="IPR004020">
    <property type="entry name" value="DAPIN"/>
</dbReference>
<evidence type="ECO:0000256" key="1">
    <source>
        <dbReference type="SAM" id="MobiDB-lite"/>
    </source>
</evidence>
<dbReference type="Gene3D" id="1.10.533.10">
    <property type="entry name" value="Death Domain, Fas"/>
    <property type="match status" value="1"/>
</dbReference>
<reference evidence="3" key="1">
    <citation type="journal article" date="2023" name="Science">
        <title>Genome structures resolve the early diversification of teleost fishes.</title>
        <authorList>
            <person name="Parey E."/>
            <person name="Louis A."/>
            <person name="Montfort J."/>
            <person name="Bouchez O."/>
            <person name="Roques C."/>
            <person name="Iampietro C."/>
            <person name="Lluch J."/>
            <person name="Castinel A."/>
            <person name="Donnadieu C."/>
            <person name="Desvignes T."/>
            <person name="Floi Bucao C."/>
            <person name="Jouanno E."/>
            <person name="Wen M."/>
            <person name="Mejri S."/>
            <person name="Dirks R."/>
            <person name="Jansen H."/>
            <person name="Henkel C."/>
            <person name="Chen W.J."/>
            <person name="Zahm M."/>
            <person name="Cabau C."/>
            <person name="Klopp C."/>
            <person name="Thompson A.W."/>
            <person name="Robinson-Rechavi M."/>
            <person name="Braasch I."/>
            <person name="Lecointre G."/>
            <person name="Bobe J."/>
            <person name="Postlethwait J.H."/>
            <person name="Berthelot C."/>
            <person name="Roest Crollius H."/>
            <person name="Guiguen Y."/>
        </authorList>
    </citation>
    <scope>NUCLEOTIDE SEQUENCE</scope>
    <source>
        <strain evidence="3">NC1722</strain>
    </source>
</reference>
<dbReference type="Pfam" id="PF13765">
    <property type="entry name" value="PRY"/>
    <property type="match status" value="1"/>
</dbReference>
<feature type="region of interest" description="Disordered" evidence="1">
    <location>
        <begin position="120"/>
        <end position="149"/>
    </location>
</feature>
<evidence type="ECO:0000259" key="2">
    <source>
        <dbReference type="PROSITE" id="PS50824"/>
    </source>
</evidence>
<sequence length="149" mass="16807">MENTVYDLILGALDHLSADQLERFKDKLSARQEIGYGLIEKESNMAVTKRIIEKFTTKNAIAHTAKVLEEIGLNNQAEKLVEAYALKEVHILEPRTRKDFLQYSCQLTLDPNTAHRELRLSEGNRENEQDSDSRPVDPHPAGIVPDPAG</sequence>
<dbReference type="Gene3D" id="2.60.120.920">
    <property type="match status" value="1"/>
</dbReference>
<name>A0AAD7W2Q8_9TELE</name>
<dbReference type="Pfam" id="PF02758">
    <property type="entry name" value="PYRIN"/>
    <property type="match status" value="1"/>
</dbReference>
<proteinExistence type="predicted"/>
<dbReference type="InterPro" id="IPR011029">
    <property type="entry name" value="DEATH-like_dom_sf"/>
</dbReference>
<evidence type="ECO:0000313" key="3">
    <source>
        <dbReference type="EMBL" id="KAJ8373054.1"/>
    </source>
</evidence>
<accession>A0AAD7W2Q8</accession>
<dbReference type="EMBL" id="JAINUG010000375">
    <property type="protein sequence ID" value="KAJ8373054.1"/>
    <property type="molecule type" value="Genomic_DNA"/>
</dbReference>
<dbReference type="PROSITE" id="PS50824">
    <property type="entry name" value="DAPIN"/>
    <property type="match status" value="1"/>
</dbReference>
<dbReference type="Proteomes" id="UP001221898">
    <property type="component" value="Unassembled WGS sequence"/>
</dbReference>
<dbReference type="AlphaFoldDB" id="A0AAD7W2Q8"/>
<feature type="compositionally biased region" description="Basic and acidic residues" evidence="1">
    <location>
        <begin position="120"/>
        <end position="137"/>
    </location>
</feature>
<feature type="domain" description="Pyrin" evidence="2">
    <location>
        <begin position="1"/>
        <end position="86"/>
    </location>
</feature>
<organism evidence="3 4">
    <name type="scientific">Aldrovandia affinis</name>
    <dbReference type="NCBI Taxonomy" id="143900"/>
    <lineage>
        <taxon>Eukaryota</taxon>
        <taxon>Metazoa</taxon>
        <taxon>Chordata</taxon>
        <taxon>Craniata</taxon>
        <taxon>Vertebrata</taxon>
        <taxon>Euteleostomi</taxon>
        <taxon>Actinopterygii</taxon>
        <taxon>Neopterygii</taxon>
        <taxon>Teleostei</taxon>
        <taxon>Notacanthiformes</taxon>
        <taxon>Halosauridae</taxon>
        <taxon>Aldrovandia</taxon>
    </lineage>
</organism>
<dbReference type="SMART" id="SM01289">
    <property type="entry name" value="PYRIN"/>
    <property type="match status" value="1"/>
</dbReference>
<dbReference type="InterPro" id="IPR043136">
    <property type="entry name" value="B30.2/SPRY_sf"/>
</dbReference>
<dbReference type="SUPFAM" id="SSF49899">
    <property type="entry name" value="Concanavalin A-like lectins/glucanases"/>
    <property type="match status" value="1"/>
</dbReference>